<feature type="transmembrane region" description="Helical" evidence="8">
    <location>
        <begin position="217"/>
        <end position="237"/>
    </location>
</feature>
<proteinExistence type="inferred from homology"/>
<keyword evidence="10" id="KW-1185">Reference proteome</keyword>
<keyword evidence="7 8" id="KW-0472">Membrane</keyword>
<dbReference type="PANTHER" id="PTHR30472">
    <property type="entry name" value="FERRIC ENTEROBACTIN TRANSPORT SYSTEM PERMEASE PROTEIN"/>
    <property type="match status" value="1"/>
</dbReference>
<reference evidence="9 10" key="1">
    <citation type="submission" date="2022-11" db="EMBL/GenBank/DDBJ databases">
        <title>Spartinivicinus poritis sp. nov., isolated from scleractinian coral Porites lutea.</title>
        <authorList>
            <person name="Zhang G."/>
            <person name="Cai L."/>
            <person name="Wei Q."/>
        </authorList>
    </citation>
    <scope>NUCLEOTIDE SEQUENCE [LARGE SCALE GENOMIC DNA]</scope>
    <source>
        <strain evidence="9 10">A2-2</strain>
    </source>
</reference>
<sequence length="357" mass="37645">MAQSMIKLASIKHNTDNALVIRLNNGNYSLLFNQQIVLLSVVLMVLLACAMLGSLVLGTTTLSIQTVFDALLGQASQSQQLLVNEFRLPRVIAGLVAGFALAIAGSLIQHVVRNRLATPDVLGINEGAALLMLIVLVSSNAGLMGPWWVAPVGAFTSGILLLIIAKGLGTRGYRVILIGLALAYLVRSISELMLAHINSLHASATYNWTVGNLNGRGYEVAEPVALILMALMPFLLFTSRQLRVFQLGEELASTLGTHITRIQFMAICLAIIFAGLAVGIGGPIGFVAIAAPVIINKILGSNQLAIINTGLLGGILVVVADTLGRVLVAPLEIPVGVLTSILGGPFLLWVLLNNKNA</sequence>
<dbReference type="SUPFAM" id="SSF81345">
    <property type="entry name" value="ABC transporter involved in vitamin B12 uptake, BtuC"/>
    <property type="match status" value="1"/>
</dbReference>
<dbReference type="PANTHER" id="PTHR30472:SF37">
    <property type="entry name" value="FE(3+) DICITRATE TRANSPORT SYSTEM PERMEASE PROTEIN FECD-RELATED"/>
    <property type="match status" value="1"/>
</dbReference>
<evidence type="ECO:0000256" key="1">
    <source>
        <dbReference type="ARBA" id="ARBA00004651"/>
    </source>
</evidence>
<keyword evidence="4" id="KW-1003">Cell membrane</keyword>
<evidence type="ECO:0000256" key="7">
    <source>
        <dbReference type="ARBA" id="ARBA00023136"/>
    </source>
</evidence>
<comment type="caution">
    <text evidence="9">The sequence shown here is derived from an EMBL/GenBank/DDBJ whole genome shotgun (WGS) entry which is preliminary data.</text>
</comment>
<dbReference type="Pfam" id="PF01032">
    <property type="entry name" value="FecCD"/>
    <property type="match status" value="1"/>
</dbReference>
<comment type="subcellular location">
    <subcellularLocation>
        <location evidence="1">Cell membrane</location>
        <topology evidence="1">Multi-pass membrane protein</topology>
    </subcellularLocation>
</comment>
<accession>A0ABT5U2V6</accession>
<evidence type="ECO:0000256" key="8">
    <source>
        <dbReference type="SAM" id="Phobius"/>
    </source>
</evidence>
<protein>
    <submittedName>
        <fullName evidence="9">Iron ABC transporter permease</fullName>
    </submittedName>
</protein>
<feature type="transmembrane region" description="Helical" evidence="8">
    <location>
        <begin position="147"/>
        <end position="168"/>
    </location>
</feature>
<evidence type="ECO:0000256" key="5">
    <source>
        <dbReference type="ARBA" id="ARBA00022692"/>
    </source>
</evidence>
<dbReference type="CDD" id="cd06550">
    <property type="entry name" value="TM_ABC_iron-siderophores_like"/>
    <property type="match status" value="1"/>
</dbReference>
<feature type="transmembrane region" description="Helical" evidence="8">
    <location>
        <begin position="91"/>
        <end position="109"/>
    </location>
</feature>
<feature type="transmembrane region" description="Helical" evidence="8">
    <location>
        <begin position="264"/>
        <end position="291"/>
    </location>
</feature>
<dbReference type="InterPro" id="IPR037294">
    <property type="entry name" value="ABC_BtuC-like"/>
</dbReference>
<name>A0ABT5U2V6_9GAMM</name>
<organism evidence="9 10">
    <name type="scientific">Spartinivicinus poritis</name>
    <dbReference type="NCBI Taxonomy" id="2994640"/>
    <lineage>
        <taxon>Bacteria</taxon>
        <taxon>Pseudomonadati</taxon>
        <taxon>Pseudomonadota</taxon>
        <taxon>Gammaproteobacteria</taxon>
        <taxon>Oceanospirillales</taxon>
        <taxon>Zooshikellaceae</taxon>
        <taxon>Spartinivicinus</taxon>
    </lineage>
</organism>
<evidence type="ECO:0000256" key="4">
    <source>
        <dbReference type="ARBA" id="ARBA00022475"/>
    </source>
</evidence>
<dbReference type="InterPro" id="IPR000522">
    <property type="entry name" value="ABC_transptr_permease_BtuC"/>
</dbReference>
<comment type="similarity">
    <text evidence="2">Belongs to the binding-protein-dependent transport system permease family. FecCD subfamily.</text>
</comment>
<dbReference type="Proteomes" id="UP001528823">
    <property type="component" value="Unassembled WGS sequence"/>
</dbReference>
<keyword evidence="3" id="KW-0813">Transport</keyword>
<keyword evidence="6 8" id="KW-1133">Transmembrane helix</keyword>
<evidence type="ECO:0000256" key="3">
    <source>
        <dbReference type="ARBA" id="ARBA00022448"/>
    </source>
</evidence>
<feature type="transmembrane region" description="Helical" evidence="8">
    <location>
        <begin position="121"/>
        <end position="141"/>
    </location>
</feature>
<dbReference type="EMBL" id="JAPMOU010000002">
    <property type="protein sequence ID" value="MDE1460699.1"/>
    <property type="molecule type" value="Genomic_DNA"/>
</dbReference>
<dbReference type="Gene3D" id="1.10.3470.10">
    <property type="entry name" value="ABC transporter involved in vitamin B12 uptake, BtuC"/>
    <property type="match status" value="1"/>
</dbReference>
<evidence type="ECO:0000256" key="2">
    <source>
        <dbReference type="ARBA" id="ARBA00007935"/>
    </source>
</evidence>
<evidence type="ECO:0000256" key="6">
    <source>
        <dbReference type="ARBA" id="ARBA00022989"/>
    </source>
</evidence>
<feature type="transmembrane region" description="Helical" evidence="8">
    <location>
        <begin position="335"/>
        <end position="352"/>
    </location>
</feature>
<evidence type="ECO:0000313" key="9">
    <source>
        <dbReference type="EMBL" id="MDE1460699.1"/>
    </source>
</evidence>
<gene>
    <name evidence="9" type="ORF">ORQ98_01840</name>
</gene>
<keyword evidence="5 8" id="KW-0812">Transmembrane</keyword>
<dbReference type="RefSeq" id="WP_274687071.1">
    <property type="nucleotide sequence ID" value="NZ_JAPMOU010000002.1"/>
</dbReference>
<feature type="transmembrane region" description="Helical" evidence="8">
    <location>
        <begin position="36"/>
        <end position="57"/>
    </location>
</feature>
<feature type="transmembrane region" description="Helical" evidence="8">
    <location>
        <begin position="303"/>
        <end position="323"/>
    </location>
</feature>
<evidence type="ECO:0000313" key="10">
    <source>
        <dbReference type="Proteomes" id="UP001528823"/>
    </source>
</evidence>
<feature type="transmembrane region" description="Helical" evidence="8">
    <location>
        <begin position="175"/>
        <end position="197"/>
    </location>
</feature>